<evidence type="ECO:0000313" key="2">
    <source>
        <dbReference type="Proteomes" id="UP000275530"/>
    </source>
</evidence>
<comment type="caution">
    <text evidence="1">The sequence shown here is derived from an EMBL/GenBank/DDBJ whole genome shotgun (WGS) entry which is preliminary data.</text>
</comment>
<accession>A0A6M7TM35</accession>
<protein>
    <submittedName>
        <fullName evidence="1">Uncharacterized protein</fullName>
    </submittedName>
</protein>
<proteinExistence type="predicted"/>
<dbReference type="Proteomes" id="UP000275530">
    <property type="component" value="Unassembled WGS sequence"/>
</dbReference>
<gene>
    <name evidence="1" type="ORF">D3242_01340</name>
</gene>
<evidence type="ECO:0000313" key="1">
    <source>
        <dbReference type="EMBL" id="RJT37920.1"/>
    </source>
</evidence>
<organism evidence="1 2">
    <name type="scientific">Mesorhizobium jarvisii</name>
    <dbReference type="NCBI Taxonomy" id="1777867"/>
    <lineage>
        <taxon>Bacteria</taxon>
        <taxon>Pseudomonadati</taxon>
        <taxon>Pseudomonadota</taxon>
        <taxon>Alphaproteobacteria</taxon>
        <taxon>Hyphomicrobiales</taxon>
        <taxon>Phyllobacteriaceae</taxon>
        <taxon>Mesorhizobium</taxon>
    </lineage>
</organism>
<dbReference type="AlphaFoldDB" id="A0A6M7TM35"/>
<dbReference type="RefSeq" id="WP_064983146.1">
    <property type="nucleotide sequence ID" value="NZ_CP033507.1"/>
</dbReference>
<sequence>MGGDLPLKDTFIRFTDVEVDVTIWGQTFKAKIGLIGDGYDTPIEAGIIVLRVTSDVRQAVAEVANRKS</sequence>
<dbReference type="EMBL" id="QZXA01000001">
    <property type="protein sequence ID" value="RJT37920.1"/>
    <property type="molecule type" value="Genomic_DNA"/>
</dbReference>
<reference evidence="1 2" key="1">
    <citation type="submission" date="2018-09" db="EMBL/GenBank/DDBJ databases">
        <title>Mesorhizobium carmichaelinearum sp. nov. isolated from Carmichaelinea spp. root nodules in New Zealand.</title>
        <authorList>
            <person name="De Meyer S.E."/>
        </authorList>
    </citation>
    <scope>NUCLEOTIDE SEQUENCE [LARGE SCALE GENOMIC DNA]</scope>
    <source>
        <strain evidence="1 2">LMG 28313</strain>
    </source>
</reference>
<keyword evidence="2" id="KW-1185">Reference proteome</keyword>
<name>A0A6M7TM35_9HYPH</name>